<dbReference type="InterPro" id="IPR000415">
    <property type="entry name" value="Nitroreductase-like"/>
</dbReference>
<dbReference type="Proteomes" id="UP001239462">
    <property type="component" value="Unassembled WGS sequence"/>
</dbReference>
<organism evidence="2 3">
    <name type="scientific">Roseiconus lacunae</name>
    <dbReference type="NCBI Taxonomy" id="2605694"/>
    <lineage>
        <taxon>Bacteria</taxon>
        <taxon>Pseudomonadati</taxon>
        <taxon>Planctomycetota</taxon>
        <taxon>Planctomycetia</taxon>
        <taxon>Pirellulales</taxon>
        <taxon>Pirellulaceae</taxon>
        <taxon>Roseiconus</taxon>
    </lineage>
</organism>
<dbReference type="PANTHER" id="PTHR43821:SF1">
    <property type="entry name" value="NAD(P)H NITROREDUCTASE YDJA-RELATED"/>
    <property type="match status" value="1"/>
</dbReference>
<reference evidence="2 3" key="1">
    <citation type="submission" date="2023-06" db="EMBL/GenBank/DDBJ databases">
        <title>Roseiconus lacunae JC819 isolated from Gulf of Mannar region, Tamil Nadu.</title>
        <authorList>
            <person name="Pk S."/>
            <person name="Ch S."/>
            <person name="Ch V.R."/>
        </authorList>
    </citation>
    <scope>NUCLEOTIDE SEQUENCE [LARGE SCALE GENOMIC DNA]</scope>
    <source>
        <strain evidence="2 3">JC819</strain>
    </source>
</reference>
<evidence type="ECO:0000313" key="2">
    <source>
        <dbReference type="EMBL" id="MDM4017183.1"/>
    </source>
</evidence>
<sequence length="223" mass="24547">MTINDQNRDDFAAVKRTIEKRKTLKVLGDLGSPVEINTTVAQNNDASIREALRTAGMAPFHYDRAIDSIAEPWRAHLLFHQNCRQVAELLEQWTPPGLSAGKLPAMFSACGAAILVTWLPQFRSGSESKPEQIDVDDEHLAAASAMVQNLLLLLTAKGMGTYWSSGGVLKQTGVSAHLGVTEGEKLLAVVFVEYPETQTLEIDRKPGKHRDSRSDGWIREVVL</sequence>
<dbReference type="EMBL" id="JASZZN010000012">
    <property type="protein sequence ID" value="MDM4017183.1"/>
    <property type="molecule type" value="Genomic_DNA"/>
</dbReference>
<dbReference type="Pfam" id="PF00881">
    <property type="entry name" value="Nitroreductase"/>
    <property type="match status" value="1"/>
</dbReference>
<dbReference type="SUPFAM" id="SSF55469">
    <property type="entry name" value="FMN-dependent nitroreductase-like"/>
    <property type="match status" value="1"/>
</dbReference>
<comment type="caution">
    <text evidence="2">The sequence shown here is derived from an EMBL/GenBank/DDBJ whole genome shotgun (WGS) entry which is preliminary data.</text>
</comment>
<dbReference type="InterPro" id="IPR052530">
    <property type="entry name" value="NAD(P)H_nitroreductase"/>
</dbReference>
<evidence type="ECO:0000313" key="3">
    <source>
        <dbReference type="Proteomes" id="UP001239462"/>
    </source>
</evidence>
<evidence type="ECO:0000259" key="1">
    <source>
        <dbReference type="Pfam" id="PF00881"/>
    </source>
</evidence>
<proteinExistence type="predicted"/>
<accession>A0ABT7PLI1</accession>
<dbReference type="InterPro" id="IPR029479">
    <property type="entry name" value="Nitroreductase"/>
</dbReference>
<protein>
    <submittedName>
        <fullName evidence="2">Nitroreductase family protein</fullName>
    </submittedName>
</protein>
<gene>
    <name evidence="2" type="ORF">QTN89_17185</name>
</gene>
<feature type="domain" description="Nitroreductase" evidence="1">
    <location>
        <begin position="48"/>
        <end position="190"/>
    </location>
</feature>
<dbReference type="PANTHER" id="PTHR43821">
    <property type="entry name" value="NAD(P)H NITROREDUCTASE YDJA-RELATED"/>
    <property type="match status" value="1"/>
</dbReference>
<dbReference type="RefSeq" id="WP_289164646.1">
    <property type="nucleotide sequence ID" value="NZ_JASZZN010000012.1"/>
</dbReference>
<dbReference type="Gene3D" id="3.40.109.10">
    <property type="entry name" value="NADH Oxidase"/>
    <property type="match status" value="1"/>
</dbReference>
<keyword evidence="3" id="KW-1185">Reference proteome</keyword>
<name>A0ABT7PLI1_9BACT</name>